<dbReference type="Proteomes" id="UP000249218">
    <property type="component" value="Unassembled WGS sequence"/>
</dbReference>
<evidence type="ECO:0000313" key="3">
    <source>
        <dbReference type="Proteomes" id="UP000249218"/>
    </source>
</evidence>
<dbReference type="InterPro" id="IPR005055">
    <property type="entry name" value="A10/PebIII"/>
</dbReference>
<organism evidence="2 3">
    <name type="scientific">Helicoverpa armigera</name>
    <name type="common">Cotton bollworm</name>
    <name type="synonym">Heliothis armigera</name>
    <dbReference type="NCBI Taxonomy" id="29058"/>
    <lineage>
        <taxon>Eukaryota</taxon>
        <taxon>Metazoa</taxon>
        <taxon>Ecdysozoa</taxon>
        <taxon>Arthropoda</taxon>
        <taxon>Hexapoda</taxon>
        <taxon>Insecta</taxon>
        <taxon>Pterygota</taxon>
        <taxon>Neoptera</taxon>
        <taxon>Endopterygota</taxon>
        <taxon>Lepidoptera</taxon>
        <taxon>Glossata</taxon>
        <taxon>Ditrysia</taxon>
        <taxon>Noctuoidea</taxon>
        <taxon>Noctuidae</taxon>
        <taxon>Heliothinae</taxon>
        <taxon>Helicoverpa</taxon>
    </lineage>
</organism>
<feature type="signal peptide" evidence="1">
    <location>
        <begin position="1"/>
        <end position="16"/>
    </location>
</feature>
<evidence type="ECO:0000256" key="1">
    <source>
        <dbReference type="SAM" id="SignalP"/>
    </source>
</evidence>
<dbReference type="Pfam" id="PF03392">
    <property type="entry name" value="OS-D"/>
    <property type="match status" value="1"/>
</dbReference>
<sequence>MKVFVVLSVLIAFTAAASLTPAELDLAEAFDYEALFSNDEQRKLVFDCILGKAECGDYQKMAEISRKVLESKCADCNASQKAKYEIVLKTIQTKYEPFYNELLKNVAAKKE</sequence>
<feature type="chain" id="PRO_5016105607" description="Chemosensory protein" evidence="1">
    <location>
        <begin position="17"/>
        <end position="111"/>
    </location>
</feature>
<protein>
    <recommendedName>
        <fullName evidence="4">Chemosensory protein</fullName>
    </recommendedName>
</protein>
<dbReference type="Gene3D" id="1.10.2080.10">
    <property type="entry name" value="Insect odorant-binding protein A10/Ejaculatory bulb-specific protein 3"/>
    <property type="match status" value="1"/>
</dbReference>
<dbReference type="EMBL" id="KZ149917">
    <property type="protein sequence ID" value="PZC77875.1"/>
    <property type="molecule type" value="Genomic_DNA"/>
</dbReference>
<gene>
    <name evidence="2" type="primary">HaOG200671</name>
    <name evidence="2" type="ORF">B5X24_HaOG200671</name>
</gene>
<dbReference type="InterPro" id="IPR036682">
    <property type="entry name" value="OS_D_A10/PebIII_sf"/>
</dbReference>
<name>A0A2W1BW48_HELAM</name>
<keyword evidence="3" id="KW-1185">Reference proteome</keyword>
<accession>A0A2W1BW48</accession>
<proteinExistence type="predicted"/>
<dbReference type="AlphaFoldDB" id="A0A2W1BW48"/>
<reference evidence="2 3" key="1">
    <citation type="journal article" date="2017" name="BMC Biol.">
        <title>Genomic innovations, transcriptional plasticity and gene loss underlying the evolution and divergence of two highly polyphagous and invasive Helicoverpa pest species.</title>
        <authorList>
            <person name="Pearce S.L."/>
            <person name="Clarke D.F."/>
            <person name="East P.D."/>
            <person name="Elfekih S."/>
            <person name="Gordon K.H."/>
            <person name="Jermiin L.S."/>
            <person name="McGaughran A."/>
            <person name="Oakeshott J.G."/>
            <person name="Papanikolaou A."/>
            <person name="Perera O.P."/>
            <person name="Rane R.V."/>
            <person name="Richards S."/>
            <person name="Tay W.T."/>
            <person name="Walsh T.K."/>
            <person name="Anderson A."/>
            <person name="Anderson C.J."/>
            <person name="Asgari S."/>
            <person name="Board P.G."/>
            <person name="Bretschneider A."/>
            <person name="Campbell P.M."/>
            <person name="Chertemps T."/>
            <person name="Christeller J.T."/>
            <person name="Coppin C.W."/>
            <person name="Downes S.J."/>
            <person name="Duan G."/>
            <person name="Farnsworth C.A."/>
            <person name="Good R.T."/>
            <person name="Han L.B."/>
            <person name="Han Y.C."/>
            <person name="Hatje K."/>
            <person name="Horne I."/>
            <person name="Huang Y.P."/>
            <person name="Hughes D.S."/>
            <person name="Jacquin-Joly E."/>
            <person name="James W."/>
            <person name="Jhangiani S."/>
            <person name="Kollmar M."/>
            <person name="Kuwar S.S."/>
            <person name="Li S."/>
            <person name="Liu N.Y."/>
            <person name="Maibeche M.T."/>
            <person name="Miller J.R."/>
            <person name="Montagne N."/>
            <person name="Perry T."/>
            <person name="Qu J."/>
            <person name="Song S.V."/>
            <person name="Sutton G.G."/>
            <person name="Vogel H."/>
            <person name="Walenz B.P."/>
            <person name="Xu W."/>
            <person name="Zhang H.J."/>
            <person name="Zou Z."/>
            <person name="Batterham P."/>
            <person name="Edwards O.R."/>
            <person name="Feyereisen R."/>
            <person name="Gibbs R.A."/>
            <person name="Heckel D.G."/>
            <person name="McGrath A."/>
            <person name="Robin C."/>
            <person name="Scherer S.E."/>
            <person name="Worley K.C."/>
            <person name="Wu Y.D."/>
        </authorList>
    </citation>
    <scope>NUCLEOTIDE SEQUENCE [LARGE SCALE GENOMIC DNA]</scope>
    <source>
        <strain evidence="2">Harm_GR_Male_#8</strain>
        <tissue evidence="2">Whole organism</tissue>
    </source>
</reference>
<evidence type="ECO:0008006" key="4">
    <source>
        <dbReference type="Google" id="ProtNLM"/>
    </source>
</evidence>
<dbReference type="SUPFAM" id="SSF100910">
    <property type="entry name" value="Chemosensory protein Csp2"/>
    <property type="match status" value="1"/>
</dbReference>
<keyword evidence="1" id="KW-0732">Signal</keyword>
<dbReference type="OrthoDB" id="7465061at2759"/>
<evidence type="ECO:0000313" key="2">
    <source>
        <dbReference type="EMBL" id="PZC77875.1"/>
    </source>
</evidence>